<comment type="caution">
    <text evidence="1">The sequence shown here is derived from an EMBL/GenBank/DDBJ whole genome shotgun (WGS) entry which is preliminary data.</text>
</comment>
<accession>A0AAE0LIL0</accession>
<evidence type="ECO:0000313" key="1">
    <source>
        <dbReference type="EMBL" id="KAK3286532.1"/>
    </source>
</evidence>
<keyword evidence="2" id="KW-1185">Reference proteome</keyword>
<organism evidence="1 2">
    <name type="scientific">Cymbomonas tetramitiformis</name>
    <dbReference type="NCBI Taxonomy" id="36881"/>
    <lineage>
        <taxon>Eukaryota</taxon>
        <taxon>Viridiplantae</taxon>
        <taxon>Chlorophyta</taxon>
        <taxon>Pyramimonadophyceae</taxon>
        <taxon>Pyramimonadales</taxon>
        <taxon>Pyramimonadaceae</taxon>
        <taxon>Cymbomonas</taxon>
    </lineage>
</organism>
<dbReference type="Proteomes" id="UP001190700">
    <property type="component" value="Unassembled WGS sequence"/>
</dbReference>
<name>A0AAE0LIL0_9CHLO</name>
<reference evidence="1 2" key="1">
    <citation type="journal article" date="2015" name="Genome Biol. Evol.">
        <title>Comparative Genomics of a Bacterivorous Green Alga Reveals Evolutionary Causalities and Consequences of Phago-Mixotrophic Mode of Nutrition.</title>
        <authorList>
            <person name="Burns J.A."/>
            <person name="Paasch A."/>
            <person name="Narechania A."/>
            <person name="Kim E."/>
        </authorList>
    </citation>
    <scope>NUCLEOTIDE SEQUENCE [LARGE SCALE GENOMIC DNA]</scope>
    <source>
        <strain evidence="1 2">PLY_AMNH</strain>
    </source>
</reference>
<sequence>MPAAHANDSEGIKQAQALFEGNDGKVAAVYAKGRYRQWAKAVRELALGGKELYFEAAGGSERLSKLVVFLKNEYGSAGMDLASFDFDDPTKGVIPKGWQACTA</sequence>
<gene>
    <name evidence="1" type="ORF">CYMTET_5919</name>
</gene>
<dbReference type="AlphaFoldDB" id="A0AAE0LIL0"/>
<evidence type="ECO:0000313" key="2">
    <source>
        <dbReference type="Proteomes" id="UP001190700"/>
    </source>
</evidence>
<protein>
    <submittedName>
        <fullName evidence="1">Uncharacterized protein</fullName>
    </submittedName>
</protein>
<proteinExistence type="predicted"/>
<dbReference type="EMBL" id="LGRX02001233">
    <property type="protein sequence ID" value="KAK3286532.1"/>
    <property type="molecule type" value="Genomic_DNA"/>
</dbReference>